<keyword evidence="1" id="KW-1133">Transmembrane helix</keyword>
<protein>
    <submittedName>
        <fullName evidence="3">Uncharacterized protein LOC108665077</fullName>
    </submittedName>
</protein>
<feature type="transmembrane region" description="Helical" evidence="1">
    <location>
        <begin position="71"/>
        <end position="98"/>
    </location>
</feature>
<dbReference type="GeneID" id="108665077"/>
<dbReference type="RefSeq" id="XP_018007282.1">
    <property type="nucleotide sequence ID" value="XM_018151793.2"/>
</dbReference>
<keyword evidence="1" id="KW-0812">Transmembrane</keyword>
<gene>
    <name evidence="3" type="primary">LOC108665077</name>
</gene>
<keyword evidence="1" id="KW-0472">Membrane</keyword>
<name>A0A8B7N0C2_HYAAZ</name>
<dbReference type="AlphaFoldDB" id="A0A8B7N0C2"/>
<keyword evidence="2" id="KW-1185">Reference proteome</keyword>
<organism evidence="2 3">
    <name type="scientific">Hyalella azteca</name>
    <name type="common">Amphipod</name>
    <dbReference type="NCBI Taxonomy" id="294128"/>
    <lineage>
        <taxon>Eukaryota</taxon>
        <taxon>Metazoa</taxon>
        <taxon>Ecdysozoa</taxon>
        <taxon>Arthropoda</taxon>
        <taxon>Crustacea</taxon>
        <taxon>Multicrustacea</taxon>
        <taxon>Malacostraca</taxon>
        <taxon>Eumalacostraca</taxon>
        <taxon>Peracarida</taxon>
        <taxon>Amphipoda</taxon>
        <taxon>Senticaudata</taxon>
        <taxon>Talitrida</taxon>
        <taxon>Talitroidea</taxon>
        <taxon>Hyalellidae</taxon>
        <taxon>Hyalella</taxon>
    </lineage>
</organism>
<dbReference type="Proteomes" id="UP000694843">
    <property type="component" value="Unplaced"/>
</dbReference>
<dbReference type="KEGG" id="hazt:108665077"/>
<reference evidence="3" key="1">
    <citation type="submission" date="2025-08" db="UniProtKB">
        <authorList>
            <consortium name="RefSeq"/>
        </authorList>
    </citation>
    <scope>IDENTIFICATION</scope>
    <source>
        <tissue evidence="3">Whole organism</tissue>
    </source>
</reference>
<evidence type="ECO:0000256" key="1">
    <source>
        <dbReference type="SAM" id="Phobius"/>
    </source>
</evidence>
<accession>A0A8B7N0C2</accession>
<sequence length="149" mass="16222">MGCPCCCQTSRCCEVLAAGLVVAGIARLVSRPFLGDLGDTKLDALDIAVCILAIIFGLILNFGIRWELPSLLIPFLVGTVLMMLTTGASAILVVFLYLSDPRTGFFLSMLLLVLLIGCANAYIAVRTHYSDLQEQIAEKEEMYKKEDAE</sequence>
<feature type="transmembrane region" description="Helical" evidence="1">
    <location>
        <begin position="44"/>
        <end position="64"/>
    </location>
</feature>
<evidence type="ECO:0000313" key="3">
    <source>
        <dbReference type="RefSeq" id="XP_018007282.1"/>
    </source>
</evidence>
<proteinExistence type="predicted"/>
<feature type="transmembrane region" description="Helical" evidence="1">
    <location>
        <begin position="104"/>
        <end position="125"/>
    </location>
</feature>
<evidence type="ECO:0000313" key="2">
    <source>
        <dbReference type="Proteomes" id="UP000694843"/>
    </source>
</evidence>